<name>A0A2K8L5N7_MARES</name>
<reference evidence="1 2" key="1">
    <citation type="submission" date="2016-12" db="EMBL/GenBank/DDBJ databases">
        <title>Isolation and genomic insights into novel planktonic Zetaproteobacteria from stratified waters of the Chesapeake Bay.</title>
        <authorList>
            <person name="McAllister S.M."/>
            <person name="Kato S."/>
            <person name="Chan C.S."/>
            <person name="Chiu B.K."/>
            <person name="Field E.K."/>
        </authorList>
    </citation>
    <scope>NUCLEOTIDE SEQUENCE [LARGE SCALE GENOMIC DNA]</scope>
    <source>
        <strain evidence="1 2">CP-5</strain>
    </source>
</reference>
<keyword evidence="2" id="KW-1185">Reference proteome</keyword>
<evidence type="ECO:0000313" key="2">
    <source>
        <dbReference type="Proteomes" id="UP000231701"/>
    </source>
</evidence>
<organism evidence="1 2">
    <name type="scientific">Mariprofundus aestuarium</name>
    <dbReference type="NCBI Taxonomy" id="1921086"/>
    <lineage>
        <taxon>Bacteria</taxon>
        <taxon>Pseudomonadati</taxon>
        <taxon>Pseudomonadota</taxon>
        <taxon>Candidatius Mariprofundia</taxon>
        <taxon>Mariprofundales</taxon>
        <taxon>Mariprofundaceae</taxon>
        <taxon>Mariprofundus</taxon>
    </lineage>
</organism>
<dbReference type="SUPFAM" id="SSF52540">
    <property type="entry name" value="P-loop containing nucleoside triphosphate hydrolases"/>
    <property type="match status" value="1"/>
</dbReference>
<dbReference type="Proteomes" id="UP000231701">
    <property type="component" value="Chromosome"/>
</dbReference>
<dbReference type="InterPro" id="IPR027417">
    <property type="entry name" value="P-loop_NTPase"/>
</dbReference>
<dbReference type="Gene3D" id="3.40.50.300">
    <property type="entry name" value="P-loop containing nucleotide triphosphate hydrolases"/>
    <property type="match status" value="1"/>
</dbReference>
<dbReference type="EMBL" id="CP018799">
    <property type="protein sequence ID" value="ATX80294.1"/>
    <property type="molecule type" value="Genomic_DNA"/>
</dbReference>
<dbReference type="OrthoDB" id="7845842at2"/>
<protein>
    <recommendedName>
        <fullName evidence="3">LPS sulfotransferase NodH</fullName>
    </recommendedName>
</protein>
<evidence type="ECO:0000313" key="1">
    <source>
        <dbReference type="EMBL" id="ATX80294.1"/>
    </source>
</evidence>
<evidence type="ECO:0008006" key="3">
    <source>
        <dbReference type="Google" id="ProtNLM"/>
    </source>
</evidence>
<dbReference type="KEGG" id="maes:Ga0123461_1882"/>
<dbReference type="RefSeq" id="WP_100278081.1">
    <property type="nucleotide sequence ID" value="NZ_CP018799.1"/>
</dbReference>
<proteinExistence type="predicted"/>
<dbReference type="AlphaFoldDB" id="A0A2K8L5N7"/>
<accession>A0A2K8L5N7</accession>
<sequence>MSASSRFIIFTRGRTGSTAIVDEIDSHSRVACLQEPFIPLEGVKALLERIDERGEIDFVSLASELRFIPFEIWIKQYQHLSLFGKSLYRKGFVFHKAAVAIREYLNELEQNEVRSMKGDLSAFGFKLLVNHLNNWPSLATMLKDDGYKVIYLERKNVVRKVLSGIIAQKRGVYNRKNFQPEVANYEVDLDDFEMRVHSEIMLVEREKEQLKQQGFPVFSVAYEDFLLKREQFLEGLFDFIGVEFELPEKSEYSIMIQELSDTISNYDALKDRVEKMGMLHFLDS</sequence>
<gene>
    <name evidence="1" type="ORF">Ga0123461_1882</name>
</gene>